<dbReference type="AlphaFoldDB" id="A0A2H1WID8"/>
<evidence type="ECO:0000313" key="2">
    <source>
        <dbReference type="EMBL" id="SOQ52831.1"/>
    </source>
</evidence>
<accession>A0A2H1WID8</accession>
<feature type="compositionally biased region" description="Low complexity" evidence="1">
    <location>
        <begin position="172"/>
        <end position="188"/>
    </location>
</feature>
<gene>
    <name evidence="2" type="ORF">SFRICE_038419</name>
</gene>
<name>A0A2H1WID8_SPOFR</name>
<evidence type="ECO:0000256" key="1">
    <source>
        <dbReference type="SAM" id="MobiDB-lite"/>
    </source>
</evidence>
<organism evidence="2">
    <name type="scientific">Spodoptera frugiperda</name>
    <name type="common">Fall armyworm</name>
    <dbReference type="NCBI Taxonomy" id="7108"/>
    <lineage>
        <taxon>Eukaryota</taxon>
        <taxon>Metazoa</taxon>
        <taxon>Ecdysozoa</taxon>
        <taxon>Arthropoda</taxon>
        <taxon>Hexapoda</taxon>
        <taxon>Insecta</taxon>
        <taxon>Pterygota</taxon>
        <taxon>Neoptera</taxon>
        <taxon>Endopterygota</taxon>
        <taxon>Lepidoptera</taxon>
        <taxon>Glossata</taxon>
        <taxon>Ditrysia</taxon>
        <taxon>Noctuoidea</taxon>
        <taxon>Noctuidae</taxon>
        <taxon>Amphipyrinae</taxon>
        <taxon>Spodoptera</taxon>
    </lineage>
</organism>
<sequence length="204" mass="21536">MSRGSCRRGWIDCKQKLAEATSTTLTSTAATGSSSYSLSDLEDIIPKVSLEEKAFTRACFAGIEDRLLPEKRSRPPLAADRAPAAMLDPATVPAPTTSGQPQAPKLSLRASKKFKAAAPLAPSTSADAQAEPETTETASLSQQVDAGEISTILPSESWTEVVKRGKNGKKVPIITPAAPAANRAPATPSKNSYRSVNTTEMSMY</sequence>
<reference evidence="2" key="1">
    <citation type="submission" date="2016-07" db="EMBL/GenBank/DDBJ databases">
        <authorList>
            <person name="Bretaudeau A."/>
        </authorList>
    </citation>
    <scope>NUCLEOTIDE SEQUENCE</scope>
    <source>
        <strain evidence="2">Rice</strain>
        <tissue evidence="2">Whole body</tissue>
    </source>
</reference>
<protein>
    <submittedName>
        <fullName evidence="2">SFRICE_038419</fullName>
    </submittedName>
</protein>
<dbReference type="EMBL" id="ODYU01008864">
    <property type="protein sequence ID" value="SOQ52831.1"/>
    <property type="molecule type" value="Genomic_DNA"/>
</dbReference>
<proteinExistence type="predicted"/>
<feature type="region of interest" description="Disordered" evidence="1">
    <location>
        <begin position="172"/>
        <end position="204"/>
    </location>
</feature>
<feature type="compositionally biased region" description="Polar residues" evidence="1">
    <location>
        <begin position="189"/>
        <end position="204"/>
    </location>
</feature>
<feature type="region of interest" description="Disordered" evidence="1">
    <location>
        <begin position="117"/>
        <end position="143"/>
    </location>
</feature>